<protein>
    <submittedName>
        <fullName evidence="1">Uncharacterized protein</fullName>
    </submittedName>
</protein>
<dbReference type="AlphaFoldDB" id="A0A5B7CU92"/>
<reference evidence="1 2" key="1">
    <citation type="submission" date="2019-05" db="EMBL/GenBank/DDBJ databases">
        <title>Another draft genome of Portunus trituberculatus and its Hox gene families provides insights of decapod evolution.</title>
        <authorList>
            <person name="Jeong J.-H."/>
            <person name="Song I."/>
            <person name="Kim S."/>
            <person name="Choi T."/>
            <person name="Kim D."/>
            <person name="Ryu S."/>
            <person name="Kim W."/>
        </authorList>
    </citation>
    <scope>NUCLEOTIDE SEQUENCE [LARGE SCALE GENOMIC DNA]</scope>
    <source>
        <tissue evidence="1">Muscle</tissue>
    </source>
</reference>
<evidence type="ECO:0000313" key="1">
    <source>
        <dbReference type="EMBL" id="MPC12745.1"/>
    </source>
</evidence>
<gene>
    <name evidence="1" type="ORF">E2C01_005451</name>
</gene>
<organism evidence="1 2">
    <name type="scientific">Portunus trituberculatus</name>
    <name type="common">Swimming crab</name>
    <name type="synonym">Neptunus trituberculatus</name>
    <dbReference type="NCBI Taxonomy" id="210409"/>
    <lineage>
        <taxon>Eukaryota</taxon>
        <taxon>Metazoa</taxon>
        <taxon>Ecdysozoa</taxon>
        <taxon>Arthropoda</taxon>
        <taxon>Crustacea</taxon>
        <taxon>Multicrustacea</taxon>
        <taxon>Malacostraca</taxon>
        <taxon>Eumalacostraca</taxon>
        <taxon>Eucarida</taxon>
        <taxon>Decapoda</taxon>
        <taxon>Pleocyemata</taxon>
        <taxon>Brachyura</taxon>
        <taxon>Eubrachyura</taxon>
        <taxon>Portunoidea</taxon>
        <taxon>Portunidae</taxon>
        <taxon>Portuninae</taxon>
        <taxon>Portunus</taxon>
    </lineage>
</organism>
<keyword evidence="2" id="KW-1185">Reference proteome</keyword>
<comment type="caution">
    <text evidence="1">The sequence shown here is derived from an EMBL/GenBank/DDBJ whole genome shotgun (WGS) entry which is preliminary data.</text>
</comment>
<accession>A0A5B7CU92</accession>
<sequence>MDHIAQRSAAKISSKFCSIDMEHGSSSIVTSLSYLTKPERTRLLLMNSECVAQFLVKLDNLALDIPTTCLSLFRLHLFVDWNPLQQ</sequence>
<evidence type="ECO:0000313" key="2">
    <source>
        <dbReference type="Proteomes" id="UP000324222"/>
    </source>
</evidence>
<proteinExistence type="predicted"/>
<dbReference type="Proteomes" id="UP000324222">
    <property type="component" value="Unassembled WGS sequence"/>
</dbReference>
<dbReference type="EMBL" id="VSRR010000233">
    <property type="protein sequence ID" value="MPC12745.1"/>
    <property type="molecule type" value="Genomic_DNA"/>
</dbReference>
<name>A0A5B7CU92_PORTR</name>